<name>A0ABP5ED69_9MICO</name>
<accession>A0ABP5ED69</accession>
<dbReference type="Gene3D" id="3.30.360.10">
    <property type="entry name" value="Dihydrodipicolinate Reductase, domain 2"/>
    <property type="match status" value="1"/>
</dbReference>
<gene>
    <name evidence="6" type="ORF">GCM10009777_31630</name>
</gene>
<evidence type="ECO:0000256" key="2">
    <source>
        <dbReference type="ARBA" id="ARBA00023002"/>
    </source>
</evidence>
<dbReference type="Pfam" id="PF01408">
    <property type="entry name" value="GFO_IDH_MocA"/>
    <property type="match status" value="1"/>
</dbReference>
<dbReference type="InterPro" id="IPR036291">
    <property type="entry name" value="NAD(P)-bd_dom_sf"/>
</dbReference>
<dbReference type="SUPFAM" id="SSF55347">
    <property type="entry name" value="Glyceraldehyde-3-phosphate dehydrogenase-like, C-terminal domain"/>
    <property type="match status" value="1"/>
</dbReference>
<dbReference type="Gene3D" id="3.40.50.720">
    <property type="entry name" value="NAD(P)-binding Rossmann-like Domain"/>
    <property type="match status" value="1"/>
</dbReference>
<reference evidence="7" key="1">
    <citation type="journal article" date="2019" name="Int. J. Syst. Evol. Microbiol.">
        <title>The Global Catalogue of Microorganisms (GCM) 10K type strain sequencing project: providing services to taxonomists for standard genome sequencing and annotation.</title>
        <authorList>
            <consortium name="The Broad Institute Genomics Platform"/>
            <consortium name="The Broad Institute Genome Sequencing Center for Infectious Disease"/>
            <person name="Wu L."/>
            <person name="Ma J."/>
        </authorList>
    </citation>
    <scope>NUCLEOTIDE SEQUENCE [LARGE SCALE GENOMIC DNA]</scope>
    <source>
        <strain evidence="7">JCM 14902</strain>
    </source>
</reference>
<dbReference type="InterPro" id="IPR055170">
    <property type="entry name" value="GFO_IDH_MocA-like_dom"/>
</dbReference>
<feature type="domain" description="GFO/IDH/MocA-like oxidoreductase" evidence="5">
    <location>
        <begin position="136"/>
        <end position="250"/>
    </location>
</feature>
<organism evidence="6 7">
    <name type="scientific">Microbacterium pumilum</name>
    <dbReference type="NCBI Taxonomy" id="344165"/>
    <lineage>
        <taxon>Bacteria</taxon>
        <taxon>Bacillati</taxon>
        <taxon>Actinomycetota</taxon>
        <taxon>Actinomycetes</taxon>
        <taxon>Micrococcales</taxon>
        <taxon>Microbacteriaceae</taxon>
        <taxon>Microbacterium</taxon>
    </lineage>
</organism>
<dbReference type="Proteomes" id="UP001500326">
    <property type="component" value="Unassembled WGS sequence"/>
</dbReference>
<evidence type="ECO:0000313" key="7">
    <source>
        <dbReference type="Proteomes" id="UP001500326"/>
    </source>
</evidence>
<evidence type="ECO:0000256" key="1">
    <source>
        <dbReference type="ARBA" id="ARBA00010928"/>
    </source>
</evidence>
<keyword evidence="7" id="KW-1185">Reference proteome</keyword>
<comment type="caution">
    <text evidence="6">The sequence shown here is derived from an EMBL/GenBank/DDBJ whole genome shotgun (WGS) entry which is preliminary data.</text>
</comment>
<comment type="similarity">
    <text evidence="1">Belongs to the Gfo/Idh/MocA family.</text>
</comment>
<keyword evidence="2" id="KW-0560">Oxidoreductase</keyword>
<proteinExistence type="inferred from homology"/>
<dbReference type="EMBL" id="BAAAOH010000001">
    <property type="protein sequence ID" value="GAA1993705.1"/>
    <property type="molecule type" value="Genomic_DNA"/>
</dbReference>
<evidence type="ECO:0000259" key="5">
    <source>
        <dbReference type="Pfam" id="PF22725"/>
    </source>
</evidence>
<dbReference type="InterPro" id="IPR050984">
    <property type="entry name" value="Gfo/Idh/MocA_domain"/>
</dbReference>
<dbReference type="SUPFAM" id="SSF51735">
    <property type="entry name" value="NAD(P)-binding Rossmann-fold domains"/>
    <property type="match status" value="1"/>
</dbReference>
<evidence type="ECO:0000256" key="3">
    <source>
        <dbReference type="ARBA" id="ARBA00023027"/>
    </source>
</evidence>
<keyword evidence="3" id="KW-0520">NAD</keyword>
<dbReference type="PANTHER" id="PTHR22604:SF105">
    <property type="entry name" value="TRANS-1,2-DIHYDROBENZENE-1,2-DIOL DEHYDROGENASE"/>
    <property type="match status" value="1"/>
</dbReference>
<dbReference type="Pfam" id="PF22725">
    <property type="entry name" value="GFO_IDH_MocA_C3"/>
    <property type="match status" value="1"/>
</dbReference>
<sequence>MTEPRTSGLRWGILATSGIAHAFTRDLRTAGLDVAAVGSRRADSAAEFAAEFGIPRSHGSYEDLVADPDVDIVYISTPHPFHAENAILALEAGKHVLVEKPFTLNAAEAARVRAVAAERGLLAMEAMWSRYLPHMVRIRELLADGALGDVRAVLADHTQRITSDPTHRLNALELGGGALLDLGIYPISFVWDVLGAPATVTASATIAATGADSEVATIFTYASGAISTTFSASHSAGPNTAHVIGTEARIDIDAVWYDGATTFRLVAPDGAVREEYVSKLEGRGMQYQALAAERYIAEGTNDSDILPIDETVAIMGTLDTVRSIIGVRYPGEE</sequence>
<evidence type="ECO:0000313" key="6">
    <source>
        <dbReference type="EMBL" id="GAA1993705.1"/>
    </source>
</evidence>
<dbReference type="PANTHER" id="PTHR22604">
    <property type="entry name" value="OXIDOREDUCTASES"/>
    <property type="match status" value="1"/>
</dbReference>
<dbReference type="InterPro" id="IPR000683">
    <property type="entry name" value="Gfo/Idh/MocA-like_OxRdtase_N"/>
</dbReference>
<evidence type="ECO:0000259" key="4">
    <source>
        <dbReference type="Pfam" id="PF01408"/>
    </source>
</evidence>
<protein>
    <submittedName>
        <fullName evidence="6">Gfo/Idh/MocA family oxidoreductase</fullName>
    </submittedName>
</protein>
<feature type="domain" description="Gfo/Idh/MocA-like oxidoreductase N-terminal" evidence="4">
    <location>
        <begin position="10"/>
        <end position="124"/>
    </location>
</feature>
<dbReference type="RefSeq" id="WP_344064391.1">
    <property type="nucleotide sequence ID" value="NZ_BAAAOH010000001.1"/>
</dbReference>